<comment type="caution">
    <text evidence="1">The sequence shown here is derived from an EMBL/GenBank/DDBJ whole genome shotgun (WGS) entry which is preliminary data.</text>
</comment>
<accession>A0A368KF88</accession>
<name>A0A368KF88_9GAMM</name>
<reference evidence="1 2" key="1">
    <citation type="submission" date="2018-05" db="EMBL/GenBank/DDBJ databases">
        <title>Draft genome sequence of Rhodanobacter denitrificans Yn1 isolated from gold copper mine.</title>
        <authorList>
            <person name="Yang N."/>
            <person name="Mazhar H.S."/>
            <person name="Rensing C."/>
        </authorList>
    </citation>
    <scope>NUCLEOTIDE SEQUENCE [LARGE SCALE GENOMIC DNA]</scope>
    <source>
        <strain evidence="1 2">Yn1</strain>
    </source>
</reference>
<dbReference type="AlphaFoldDB" id="A0A368KF88"/>
<gene>
    <name evidence="1" type="ORF">DEO45_12820</name>
</gene>
<dbReference type="RefSeq" id="WP_114344295.1">
    <property type="nucleotide sequence ID" value="NZ_QFWQ01000007.1"/>
</dbReference>
<keyword evidence="2" id="KW-1185">Reference proteome</keyword>
<sequence>MPRSRLLLLLLLPMLLLTMAFRQTPLVDPPPIDVPAGLTAVQVSKAVKGALIGRTWVVTAEHADGIDAALNGNDYQARIHVAFDTHQVKISYAGSTNLKYEVKKDGTRLIHTNYMNWMRYLSGDIGRDLQLISAGAEAMPMASPGG</sequence>
<proteinExistence type="predicted"/>
<dbReference type="OrthoDB" id="9815328at2"/>
<organism evidence="1 2">
    <name type="scientific">Rhodanobacter denitrificans</name>
    <dbReference type="NCBI Taxonomy" id="666685"/>
    <lineage>
        <taxon>Bacteria</taxon>
        <taxon>Pseudomonadati</taxon>
        <taxon>Pseudomonadota</taxon>
        <taxon>Gammaproteobacteria</taxon>
        <taxon>Lysobacterales</taxon>
        <taxon>Rhodanobacteraceae</taxon>
        <taxon>Rhodanobacter</taxon>
    </lineage>
</organism>
<evidence type="ECO:0000313" key="2">
    <source>
        <dbReference type="Proteomes" id="UP000252387"/>
    </source>
</evidence>
<protein>
    <submittedName>
        <fullName evidence="1">Uncharacterized protein</fullName>
    </submittedName>
</protein>
<dbReference type="Proteomes" id="UP000252387">
    <property type="component" value="Unassembled WGS sequence"/>
</dbReference>
<evidence type="ECO:0000313" key="1">
    <source>
        <dbReference type="EMBL" id="RCS29373.1"/>
    </source>
</evidence>
<dbReference type="EMBL" id="QFWQ01000007">
    <property type="protein sequence ID" value="RCS29373.1"/>
    <property type="molecule type" value="Genomic_DNA"/>
</dbReference>